<keyword evidence="10" id="KW-1185">Reference proteome</keyword>
<dbReference type="Gene3D" id="3.90.1010.20">
    <property type="match status" value="1"/>
</dbReference>
<name>A0ABY7JLT0_9FIRM</name>
<evidence type="ECO:0000313" key="10">
    <source>
        <dbReference type="Proteomes" id="UP001164187"/>
    </source>
</evidence>
<evidence type="ECO:0000256" key="2">
    <source>
        <dbReference type="ARBA" id="ARBA00022553"/>
    </source>
</evidence>
<reference evidence="9" key="1">
    <citation type="submission" date="2022-12" db="EMBL/GenBank/DDBJ databases">
        <title>Peptostreptococcus.</title>
        <authorList>
            <person name="Lee S.H."/>
        </authorList>
    </citation>
    <scope>NUCLEOTIDE SEQUENCE</scope>
    <source>
        <strain evidence="9">CBA3647</strain>
    </source>
</reference>
<evidence type="ECO:0000313" key="9">
    <source>
        <dbReference type="EMBL" id="WAW14304.1"/>
    </source>
</evidence>
<feature type="domain" description="FMN-binding" evidence="8">
    <location>
        <begin position="90"/>
        <end position="179"/>
    </location>
</feature>
<sequence length="183" mass="18675">MNSMAKIGGTLLAFSAVAALLLAGTNQMTAPTIEQRNLAASNQARMQVLPSAKEFKKIDASKYKSAGVSTVSEVYQGDDGGFTVKAAPGGYGGPVEITIGIAKDGKITGVAIGNNTETPGLGAKAADPVFNGQYKGKAAKEIKVIKSGTPKDNEIKAISGATITSKAVTSGVNEAIKVFDVLK</sequence>
<dbReference type="PIRSF" id="PIRSF006091">
    <property type="entry name" value="E_trnsport_RnfG"/>
    <property type="match status" value="1"/>
</dbReference>
<keyword evidence="6" id="KW-1133">Transmembrane helix</keyword>
<evidence type="ECO:0000256" key="7">
    <source>
        <dbReference type="SAM" id="SignalP"/>
    </source>
</evidence>
<keyword evidence="4 6" id="KW-0288">FMN</keyword>
<feature type="modified residue" description="FMN phosphoryl threonine" evidence="6">
    <location>
        <position position="162"/>
    </location>
</feature>
<feature type="signal peptide" evidence="7">
    <location>
        <begin position="1"/>
        <end position="18"/>
    </location>
</feature>
<dbReference type="EMBL" id="CP114052">
    <property type="protein sequence ID" value="WAW14304.1"/>
    <property type="molecule type" value="Genomic_DNA"/>
</dbReference>
<comment type="similarity">
    <text evidence="6">Belongs to the RnfG family.</text>
</comment>
<dbReference type="PANTHER" id="PTHR36118:SF1">
    <property type="entry name" value="ION-TRANSLOCATING OXIDOREDUCTASE COMPLEX SUBUNIT G"/>
    <property type="match status" value="1"/>
</dbReference>
<evidence type="ECO:0000259" key="8">
    <source>
        <dbReference type="SMART" id="SM00900"/>
    </source>
</evidence>
<comment type="subcellular location">
    <subcellularLocation>
        <location evidence="6">Cell membrane</location>
        <topology evidence="6">Single-pass membrane protein</topology>
    </subcellularLocation>
</comment>
<evidence type="ECO:0000256" key="3">
    <source>
        <dbReference type="ARBA" id="ARBA00022630"/>
    </source>
</evidence>
<dbReference type="InterPro" id="IPR007329">
    <property type="entry name" value="FMN-bd"/>
</dbReference>
<evidence type="ECO:0000256" key="1">
    <source>
        <dbReference type="ARBA" id="ARBA00022448"/>
    </source>
</evidence>
<evidence type="ECO:0000256" key="4">
    <source>
        <dbReference type="ARBA" id="ARBA00022643"/>
    </source>
</evidence>
<accession>A0ABY7JLT0</accession>
<feature type="chain" id="PRO_5046211686" description="Ion-translocating oxidoreductase complex subunit G" evidence="7">
    <location>
        <begin position="19"/>
        <end position="183"/>
    </location>
</feature>
<keyword evidence="1 6" id="KW-0813">Transport</keyword>
<dbReference type="PANTHER" id="PTHR36118">
    <property type="entry name" value="ION-TRANSLOCATING OXIDOREDUCTASE COMPLEX SUBUNIT G"/>
    <property type="match status" value="1"/>
</dbReference>
<keyword evidence="6" id="KW-1278">Translocase</keyword>
<keyword evidence="6" id="KW-0472">Membrane</keyword>
<keyword evidence="7" id="KW-0732">Signal</keyword>
<keyword evidence="5 6" id="KW-0249">Electron transport</keyword>
<dbReference type="Pfam" id="PF04205">
    <property type="entry name" value="FMN_bind"/>
    <property type="match status" value="1"/>
</dbReference>
<dbReference type="Proteomes" id="UP001164187">
    <property type="component" value="Chromosome"/>
</dbReference>
<comment type="subunit">
    <text evidence="6">The complex is composed of six subunits: RnfA, RnfB, RnfC, RnfD, RnfE and RnfG.</text>
</comment>
<organism evidence="9 10">
    <name type="scientific">Peptostreptococcus equinus</name>
    <dbReference type="NCBI Taxonomy" id="3003601"/>
    <lineage>
        <taxon>Bacteria</taxon>
        <taxon>Bacillati</taxon>
        <taxon>Bacillota</taxon>
        <taxon>Clostridia</taxon>
        <taxon>Peptostreptococcales</taxon>
        <taxon>Peptostreptococcaceae</taxon>
        <taxon>Peptostreptococcus</taxon>
    </lineage>
</organism>
<comment type="function">
    <text evidence="6">Part of a membrane-bound complex that couples electron transfer with translocation of ions across the membrane.</text>
</comment>
<comment type="cofactor">
    <cofactor evidence="6">
        <name>FMN</name>
        <dbReference type="ChEBI" id="CHEBI:58210"/>
    </cofactor>
</comment>
<proteinExistence type="inferred from homology"/>
<gene>
    <name evidence="6" type="primary">rnfG</name>
    <name evidence="9" type="ORF">O0R46_06730</name>
</gene>
<dbReference type="SMART" id="SM00900">
    <property type="entry name" value="FMN_bind"/>
    <property type="match status" value="1"/>
</dbReference>
<protein>
    <recommendedName>
        <fullName evidence="6">Ion-translocating oxidoreductase complex subunit G</fullName>
        <ecNumber evidence="6">7.-.-.-</ecNumber>
    </recommendedName>
    <alternativeName>
        <fullName evidence="6">Rnf electron transport complex subunit G</fullName>
    </alternativeName>
</protein>
<dbReference type="EC" id="7.-.-.-" evidence="6"/>
<dbReference type="NCBIfam" id="TIGR01947">
    <property type="entry name" value="rnfG"/>
    <property type="match status" value="1"/>
</dbReference>
<evidence type="ECO:0000256" key="6">
    <source>
        <dbReference type="HAMAP-Rule" id="MF_00479"/>
    </source>
</evidence>
<keyword evidence="2 6" id="KW-0597">Phosphoprotein</keyword>
<keyword evidence="3 6" id="KW-0285">Flavoprotein</keyword>
<keyword evidence="6" id="KW-0812">Transmembrane</keyword>
<evidence type="ECO:0000256" key="5">
    <source>
        <dbReference type="ARBA" id="ARBA00022982"/>
    </source>
</evidence>
<dbReference type="HAMAP" id="MF_00479">
    <property type="entry name" value="RsxG_RnfG"/>
    <property type="match status" value="1"/>
</dbReference>
<dbReference type="RefSeq" id="WP_269310968.1">
    <property type="nucleotide sequence ID" value="NZ_CP114052.1"/>
</dbReference>
<keyword evidence="6" id="KW-1003">Cell membrane</keyword>
<dbReference type="InterPro" id="IPR010209">
    <property type="entry name" value="Ion_transpt_RnfG/RsxG"/>
</dbReference>